<sequence length="279" mass="33118">MIESQINNILSCNIVSQIAIKDSTIKIYKVLTDKGDIFLVKYQEKPNKDLINQAIELDLLRDYVHTPEVIWVSEQYQVLEWIEEKKQKNYQIQIGLSLASLHRATHSKFGFSFNNTIGEMPQFNAINKDMTSWKEFYWQHRLKYQIEYAYNSNLFDYDLYERLLSIEPKLSKYIDNTIKPSLLHGDLWSGNVINGKDNPYFIDSACYFGHREIDFALIHMFGGFSDYFFKAYNEKYKLDEGFEQRKPIYMLYHYLNHLNIFGKGYYSGVENCTNYILNH</sequence>
<dbReference type="InterPro" id="IPR016477">
    <property type="entry name" value="Fructo-/Ketosamine-3-kinase"/>
</dbReference>
<dbReference type="Pfam" id="PF03881">
    <property type="entry name" value="Fructosamin_kin"/>
    <property type="match status" value="1"/>
</dbReference>
<evidence type="ECO:0008006" key="2">
    <source>
        <dbReference type="Google" id="ProtNLM"/>
    </source>
</evidence>
<dbReference type="PIRSF" id="PIRSF006221">
    <property type="entry name" value="Ketosamine-3-kinase"/>
    <property type="match status" value="1"/>
</dbReference>
<organism evidence="1">
    <name type="scientific">marine metagenome</name>
    <dbReference type="NCBI Taxonomy" id="408172"/>
    <lineage>
        <taxon>unclassified sequences</taxon>
        <taxon>metagenomes</taxon>
        <taxon>ecological metagenomes</taxon>
    </lineage>
</organism>
<dbReference type="SUPFAM" id="SSF56112">
    <property type="entry name" value="Protein kinase-like (PK-like)"/>
    <property type="match status" value="1"/>
</dbReference>
<evidence type="ECO:0000313" key="1">
    <source>
        <dbReference type="EMBL" id="SVA18847.1"/>
    </source>
</evidence>
<dbReference type="PANTHER" id="PTHR12149">
    <property type="entry name" value="FRUCTOSAMINE 3 KINASE-RELATED PROTEIN"/>
    <property type="match status" value="1"/>
</dbReference>
<dbReference type="AlphaFoldDB" id="A0A381TV55"/>
<accession>A0A381TV55</accession>
<name>A0A381TV55_9ZZZZ</name>
<reference evidence="1" key="1">
    <citation type="submission" date="2018-05" db="EMBL/GenBank/DDBJ databases">
        <authorList>
            <person name="Lanie J.A."/>
            <person name="Ng W.-L."/>
            <person name="Kazmierczak K.M."/>
            <person name="Andrzejewski T.M."/>
            <person name="Davidsen T.M."/>
            <person name="Wayne K.J."/>
            <person name="Tettelin H."/>
            <person name="Glass J.I."/>
            <person name="Rusch D."/>
            <person name="Podicherti R."/>
            <person name="Tsui H.-C.T."/>
            <person name="Winkler M.E."/>
        </authorList>
    </citation>
    <scope>NUCLEOTIDE SEQUENCE</scope>
</reference>
<dbReference type="EMBL" id="UINC01005068">
    <property type="protein sequence ID" value="SVA18847.1"/>
    <property type="molecule type" value="Genomic_DNA"/>
</dbReference>
<gene>
    <name evidence="1" type="ORF">METZ01_LOCUS71701</name>
</gene>
<dbReference type="PANTHER" id="PTHR12149:SF8">
    <property type="entry name" value="PROTEIN-RIBULOSAMINE 3-KINASE"/>
    <property type="match status" value="1"/>
</dbReference>
<dbReference type="Gene3D" id="3.90.1200.10">
    <property type="match status" value="1"/>
</dbReference>
<proteinExistence type="predicted"/>
<protein>
    <recommendedName>
        <fullName evidence="2">Protein kinase domain-containing protein</fullName>
    </recommendedName>
</protein>
<dbReference type="InterPro" id="IPR011009">
    <property type="entry name" value="Kinase-like_dom_sf"/>
</dbReference>